<dbReference type="PROSITE" id="PS51257">
    <property type="entry name" value="PROKAR_LIPOPROTEIN"/>
    <property type="match status" value="1"/>
</dbReference>
<protein>
    <submittedName>
        <fullName evidence="6">Ribose ABC transporter substrate-binding protein</fullName>
    </submittedName>
</protein>
<dbReference type="EMBL" id="NHOC01000010">
    <property type="protein sequence ID" value="OUM19738.1"/>
    <property type="molecule type" value="Genomic_DNA"/>
</dbReference>
<evidence type="ECO:0000256" key="2">
    <source>
        <dbReference type="ARBA" id="ARBA00007639"/>
    </source>
</evidence>
<evidence type="ECO:0000313" key="7">
    <source>
        <dbReference type="Proteomes" id="UP000194903"/>
    </source>
</evidence>
<dbReference type="RefSeq" id="WP_087021496.1">
    <property type="nucleotide sequence ID" value="NZ_CP178353.1"/>
</dbReference>
<dbReference type="SUPFAM" id="SSF53822">
    <property type="entry name" value="Periplasmic binding protein-like I"/>
    <property type="match status" value="1"/>
</dbReference>
<dbReference type="InterPro" id="IPR028082">
    <property type="entry name" value="Peripla_BP_I"/>
</dbReference>
<reference evidence="6 7" key="1">
    <citation type="submission" date="2017-05" db="EMBL/GenBank/DDBJ databases">
        <title>Butyricicoccus porcorum sp. nov. a butyrate-producing bacterium from the swine intestinal tract.</title>
        <authorList>
            <person name="Trachsel J."/>
            <person name="Humphrey S."/>
            <person name="Allen H.K."/>
        </authorList>
    </citation>
    <scope>NUCLEOTIDE SEQUENCE [LARGE SCALE GENOMIC DNA]</scope>
    <source>
        <strain evidence="6">BB10</strain>
    </source>
</reference>
<comment type="similarity">
    <text evidence="2">Belongs to the bacterial solute-binding protein 2 family.</text>
</comment>
<dbReference type="OrthoDB" id="369027at2"/>
<dbReference type="GO" id="GO:0030246">
    <property type="term" value="F:carbohydrate binding"/>
    <property type="evidence" value="ECO:0007669"/>
    <property type="project" value="UniProtKB-ARBA"/>
</dbReference>
<keyword evidence="7" id="KW-1185">Reference proteome</keyword>
<evidence type="ECO:0000256" key="1">
    <source>
        <dbReference type="ARBA" id="ARBA00004196"/>
    </source>
</evidence>
<organism evidence="6 7">
    <name type="scientific">Butyricicoccus porcorum</name>
    <dbReference type="NCBI Taxonomy" id="1945634"/>
    <lineage>
        <taxon>Bacteria</taxon>
        <taxon>Bacillati</taxon>
        <taxon>Bacillota</taxon>
        <taxon>Clostridia</taxon>
        <taxon>Eubacteriales</taxon>
        <taxon>Butyricicoccaceae</taxon>
        <taxon>Butyricicoccus</taxon>
    </lineage>
</organism>
<sequence>MLKKRLMAMLMAGVMATTLTACGGSSSGGDSSASSSGSTGADNGDIKISFIMKTLASEHWQFMKAGAEAASEDLGVTVDIKGPPSETSYDEQQNQIETDLAADYDAYCIAPLQSDLVANLISGQTTPIIAVDTNIDAPEVISFVGTGNEAAAKAGAEAAVKLAKEAGWAEVNCIEIAGVQGDATNTARMTGYQKGIEESGGTFLADETQYADAVADKAVNAMEAIMQTHPEGVAIICANNDDMAVAAARTAQESGNENYKNTIFLGFDGQITACESILNGQLTLTAAQQAYDMGYLAVETALKAAKGEEVDEVVDSGTEIVTKDNAQERIDRLNGYLGK</sequence>
<accession>A0A252F1R9</accession>
<dbReference type="Proteomes" id="UP000194903">
    <property type="component" value="Unassembled WGS sequence"/>
</dbReference>
<proteinExistence type="inferred from homology"/>
<dbReference type="AlphaFoldDB" id="A0A252F1R9"/>
<dbReference type="InterPro" id="IPR025997">
    <property type="entry name" value="SBP_2_dom"/>
</dbReference>
<dbReference type="PANTHER" id="PTHR46847">
    <property type="entry name" value="D-ALLOSE-BINDING PERIPLASMIC PROTEIN-RELATED"/>
    <property type="match status" value="1"/>
</dbReference>
<evidence type="ECO:0000256" key="4">
    <source>
        <dbReference type="SAM" id="SignalP"/>
    </source>
</evidence>
<feature type="domain" description="Periplasmic binding protein" evidence="5">
    <location>
        <begin position="48"/>
        <end position="309"/>
    </location>
</feature>
<feature type="chain" id="PRO_5038389986" evidence="4">
    <location>
        <begin position="22"/>
        <end position="339"/>
    </location>
</feature>
<feature type="signal peptide" evidence="4">
    <location>
        <begin position="1"/>
        <end position="21"/>
    </location>
</feature>
<dbReference type="Pfam" id="PF13407">
    <property type="entry name" value="Peripla_BP_4"/>
    <property type="match status" value="1"/>
</dbReference>
<comment type="subcellular location">
    <subcellularLocation>
        <location evidence="1">Cell envelope</location>
    </subcellularLocation>
</comment>
<evidence type="ECO:0000259" key="5">
    <source>
        <dbReference type="Pfam" id="PF13407"/>
    </source>
</evidence>
<dbReference type="PANTHER" id="PTHR46847:SF1">
    <property type="entry name" value="D-ALLOSE-BINDING PERIPLASMIC PROTEIN-RELATED"/>
    <property type="match status" value="1"/>
</dbReference>
<comment type="caution">
    <text evidence="6">The sequence shown here is derived from an EMBL/GenBank/DDBJ whole genome shotgun (WGS) entry which is preliminary data.</text>
</comment>
<dbReference type="GO" id="GO:0030313">
    <property type="term" value="C:cell envelope"/>
    <property type="evidence" value="ECO:0007669"/>
    <property type="project" value="UniProtKB-SubCell"/>
</dbReference>
<dbReference type="Gene3D" id="3.40.50.2300">
    <property type="match status" value="2"/>
</dbReference>
<evidence type="ECO:0000313" key="6">
    <source>
        <dbReference type="EMBL" id="OUM19738.1"/>
    </source>
</evidence>
<keyword evidence="3 4" id="KW-0732">Signal</keyword>
<evidence type="ECO:0000256" key="3">
    <source>
        <dbReference type="ARBA" id="ARBA00022729"/>
    </source>
</evidence>
<dbReference type="CDD" id="cd01536">
    <property type="entry name" value="PBP1_ABC_sugar_binding-like"/>
    <property type="match status" value="1"/>
</dbReference>
<name>A0A252F1R9_9FIRM</name>
<gene>
    <name evidence="6" type="ORF">CBW42_11285</name>
</gene>